<evidence type="ECO:0000313" key="1">
    <source>
        <dbReference type="EMBL" id="AZS85888.1"/>
    </source>
</evidence>
<dbReference type="RefSeq" id="WP_127178723.1">
    <property type="nucleotide sequence ID" value="NZ_CP029078.1"/>
</dbReference>
<gene>
    <name evidence="2" type="ORF">DDJ31_21755</name>
    <name evidence="1" type="ORF">ELQ87_17520</name>
</gene>
<evidence type="ECO:0000313" key="2">
    <source>
        <dbReference type="EMBL" id="QCN87253.1"/>
    </source>
</evidence>
<dbReference type="AlphaFoldDB" id="A0A3Q9KW66"/>
<protein>
    <submittedName>
        <fullName evidence="1">Uncharacterized protein</fullName>
    </submittedName>
</protein>
<organism evidence="1 3">
    <name type="scientific">Streptomyces griseoviridis</name>
    <dbReference type="NCBI Taxonomy" id="45398"/>
    <lineage>
        <taxon>Bacteria</taxon>
        <taxon>Bacillati</taxon>
        <taxon>Actinomycetota</taxon>
        <taxon>Actinomycetes</taxon>
        <taxon>Kitasatosporales</taxon>
        <taxon>Streptomycetaceae</taxon>
        <taxon>Streptomyces</taxon>
    </lineage>
</organism>
<dbReference type="OrthoDB" id="3522598at2"/>
<dbReference type="Proteomes" id="UP000501753">
    <property type="component" value="Chromosome"/>
</dbReference>
<sequence length="235" mass="26138">MVFGKRKSQEQAPPVEAIRWEDVRRITIGRTERSVVHAKKPQLGRLAVRVPRQVKDVRTYAPCAYFRTDLATSAVVEPVLYEDEAAQQVLCAVDEPVEVGKEVHRIVRDGEGQAVGTLRRIPPANKLVHHTWRVDQPGRPEISGRSPWSLAHNTPKGLAMRGVETTLNLLLEMAAAGDPPANQGRVLEWHCGDELVMTSKGLPQHDSSVDISIKVGWLDRRLAFAVAMVPDFPEL</sequence>
<dbReference type="KEGG" id="sgd:ELQ87_17520"/>
<dbReference type="EMBL" id="CP029078">
    <property type="protein sequence ID" value="QCN87253.1"/>
    <property type="molecule type" value="Genomic_DNA"/>
</dbReference>
<reference evidence="2 4" key="1">
    <citation type="submission" date="2018-04" db="EMBL/GenBank/DDBJ databases">
        <title>Complete genome sequences of Streptomyces griseoviridis K61 and characterization of antagonistic properties of biological control agents.</title>
        <authorList>
            <person name="Mariita R.M."/>
            <person name="Sello J.K."/>
        </authorList>
    </citation>
    <scope>NUCLEOTIDE SEQUENCE [LARGE SCALE GENOMIC DNA]</scope>
    <source>
        <strain evidence="2 4">K61</strain>
    </source>
</reference>
<name>A0A3Q9KW66_STRGD</name>
<keyword evidence="4" id="KW-1185">Reference proteome</keyword>
<dbReference type="EMBL" id="CP034687">
    <property type="protein sequence ID" value="AZS85888.1"/>
    <property type="molecule type" value="Genomic_DNA"/>
</dbReference>
<dbReference type="Proteomes" id="UP000271291">
    <property type="component" value="Chromosome"/>
</dbReference>
<evidence type="ECO:0000313" key="4">
    <source>
        <dbReference type="Proteomes" id="UP000501753"/>
    </source>
</evidence>
<accession>A0A3Q9KW66</accession>
<reference evidence="1 3" key="2">
    <citation type="submission" date="2018-12" db="EMBL/GenBank/DDBJ databases">
        <title>Streptomyces griseoviridis F1-27 complete genome.</title>
        <authorList>
            <person name="Mariita R.M."/>
            <person name="Sello J.K."/>
        </authorList>
    </citation>
    <scope>NUCLEOTIDE SEQUENCE [LARGE SCALE GENOMIC DNA]</scope>
    <source>
        <strain evidence="1 3">F1-27</strain>
    </source>
</reference>
<evidence type="ECO:0000313" key="3">
    <source>
        <dbReference type="Proteomes" id="UP000271291"/>
    </source>
</evidence>
<proteinExistence type="predicted"/>